<sequence>MAADDTGSADALVATPHGRPMRADARRNRAKLLEVARQAFAAEGLSVPVDEIARRAGVGAGTMHRNFPTKESLFEAIVVSHVETLVGEAQALEEAADPGAAFFGFCAGLVERGMANRALAEVMAGVGIDTKARVTAVAAQLDRALERLVERAQVTGAVRADVGMAEVRALLNSIHVAVERESGDNQMALRIMTVICDGLRVTGRPLDPRDGQPRDHRGLPAGR</sequence>
<evidence type="ECO:0000259" key="6">
    <source>
        <dbReference type="PROSITE" id="PS50977"/>
    </source>
</evidence>
<dbReference type="Pfam" id="PF21597">
    <property type="entry name" value="TetR_C_43"/>
    <property type="match status" value="1"/>
</dbReference>
<dbReference type="InterPro" id="IPR001647">
    <property type="entry name" value="HTH_TetR"/>
</dbReference>
<dbReference type="Gene3D" id="1.10.357.10">
    <property type="entry name" value="Tetracycline Repressor, domain 2"/>
    <property type="match status" value="1"/>
</dbReference>
<dbReference type="EMBL" id="FLUV01001021">
    <property type="protein sequence ID" value="SBW22284.1"/>
    <property type="molecule type" value="Genomic_DNA"/>
</dbReference>
<evidence type="ECO:0000256" key="3">
    <source>
        <dbReference type="ARBA" id="ARBA00023163"/>
    </source>
</evidence>
<feature type="compositionally biased region" description="Basic and acidic residues" evidence="5">
    <location>
        <begin position="206"/>
        <end position="223"/>
    </location>
</feature>
<feature type="DNA-binding region" description="H-T-H motif" evidence="4">
    <location>
        <begin position="48"/>
        <end position="67"/>
    </location>
</feature>
<dbReference type="Pfam" id="PF00440">
    <property type="entry name" value="TetR_N"/>
    <property type="match status" value="1"/>
</dbReference>
<dbReference type="InterPro" id="IPR009057">
    <property type="entry name" value="Homeodomain-like_sf"/>
</dbReference>
<protein>
    <recommendedName>
        <fullName evidence="6">HTH tetR-type domain-containing protein</fullName>
    </recommendedName>
</protein>
<evidence type="ECO:0000313" key="8">
    <source>
        <dbReference type="Proteomes" id="UP000199013"/>
    </source>
</evidence>
<dbReference type="GO" id="GO:0003700">
    <property type="term" value="F:DNA-binding transcription factor activity"/>
    <property type="evidence" value="ECO:0007669"/>
    <property type="project" value="TreeGrafter"/>
</dbReference>
<dbReference type="InterPro" id="IPR050109">
    <property type="entry name" value="HTH-type_TetR-like_transc_reg"/>
</dbReference>
<dbReference type="PANTHER" id="PTHR30055:SF234">
    <property type="entry name" value="HTH-TYPE TRANSCRIPTIONAL REGULATOR BETI"/>
    <property type="match status" value="1"/>
</dbReference>
<dbReference type="PANTHER" id="PTHR30055">
    <property type="entry name" value="HTH-TYPE TRANSCRIPTIONAL REGULATOR RUTR"/>
    <property type="match status" value="1"/>
</dbReference>
<evidence type="ECO:0000256" key="4">
    <source>
        <dbReference type="PROSITE-ProRule" id="PRU00335"/>
    </source>
</evidence>
<feature type="domain" description="HTH tetR-type" evidence="6">
    <location>
        <begin position="26"/>
        <end position="85"/>
    </location>
</feature>
<dbReference type="AlphaFoldDB" id="A0A1C3NXK3"/>
<dbReference type="InterPro" id="IPR036271">
    <property type="entry name" value="Tet_transcr_reg_TetR-rel_C_sf"/>
</dbReference>
<accession>A0A1C3NXK3</accession>
<dbReference type="GO" id="GO:0000976">
    <property type="term" value="F:transcription cis-regulatory region binding"/>
    <property type="evidence" value="ECO:0007669"/>
    <property type="project" value="TreeGrafter"/>
</dbReference>
<gene>
    <name evidence="7" type="ORF">FDG2_2417</name>
</gene>
<evidence type="ECO:0000256" key="5">
    <source>
        <dbReference type="SAM" id="MobiDB-lite"/>
    </source>
</evidence>
<keyword evidence="2 4" id="KW-0238">DNA-binding</keyword>
<dbReference type="PROSITE" id="PS50977">
    <property type="entry name" value="HTH_TETR_2"/>
    <property type="match status" value="1"/>
</dbReference>
<dbReference type="SUPFAM" id="SSF46689">
    <property type="entry name" value="Homeodomain-like"/>
    <property type="match status" value="1"/>
</dbReference>
<name>A0A1C3NXK3_9ACTN</name>
<reference evidence="8" key="1">
    <citation type="submission" date="2016-02" db="EMBL/GenBank/DDBJ databases">
        <authorList>
            <person name="Wibberg D."/>
        </authorList>
    </citation>
    <scope>NUCLEOTIDE SEQUENCE [LARGE SCALE GENOMIC DNA]</scope>
</reference>
<proteinExistence type="predicted"/>
<organism evidence="7 8">
    <name type="scientific">Candidatus Protofrankia californiensis</name>
    <dbReference type="NCBI Taxonomy" id="1839754"/>
    <lineage>
        <taxon>Bacteria</taxon>
        <taxon>Bacillati</taxon>
        <taxon>Actinomycetota</taxon>
        <taxon>Actinomycetes</taxon>
        <taxon>Frankiales</taxon>
        <taxon>Frankiaceae</taxon>
        <taxon>Protofrankia</taxon>
    </lineage>
</organism>
<evidence type="ECO:0000256" key="2">
    <source>
        <dbReference type="ARBA" id="ARBA00023125"/>
    </source>
</evidence>
<keyword evidence="8" id="KW-1185">Reference proteome</keyword>
<evidence type="ECO:0000313" key="7">
    <source>
        <dbReference type="EMBL" id="SBW22284.1"/>
    </source>
</evidence>
<keyword evidence="1" id="KW-0805">Transcription regulation</keyword>
<feature type="region of interest" description="Disordered" evidence="5">
    <location>
        <begin position="203"/>
        <end position="223"/>
    </location>
</feature>
<keyword evidence="3" id="KW-0804">Transcription</keyword>
<dbReference type="SUPFAM" id="SSF48498">
    <property type="entry name" value="Tetracyclin repressor-like, C-terminal domain"/>
    <property type="match status" value="1"/>
</dbReference>
<evidence type="ECO:0000256" key="1">
    <source>
        <dbReference type="ARBA" id="ARBA00023015"/>
    </source>
</evidence>
<dbReference type="Proteomes" id="UP000199013">
    <property type="component" value="Unassembled WGS sequence"/>
</dbReference>
<dbReference type="PRINTS" id="PR00455">
    <property type="entry name" value="HTHTETR"/>
</dbReference>
<dbReference type="InterPro" id="IPR049445">
    <property type="entry name" value="TetR_SbtR-like_C"/>
</dbReference>